<evidence type="ECO:0000313" key="1">
    <source>
        <dbReference type="EMBL" id="VVG73166.1"/>
    </source>
</evidence>
<gene>
    <name evidence="1" type="ORF">PAP18089_04169</name>
</gene>
<dbReference type="EMBL" id="CABPSX010000010">
    <property type="protein sequence ID" value="VVG73166.1"/>
    <property type="molecule type" value="Genomic_DNA"/>
</dbReference>
<proteinExistence type="predicted"/>
<accession>A0A5E5P913</accession>
<protein>
    <submittedName>
        <fullName evidence="1">Uncharacterized protein</fullName>
    </submittedName>
</protein>
<dbReference type="RefSeq" id="WP_150728769.1">
    <property type="nucleotide sequence ID" value="NZ_CABPSX010000010.1"/>
</dbReference>
<sequence length="215" mass="23667">MHFYTIKDAAAAIAASLHSADRSDEGAAPRLHAEHSYLAALQNAICKNEIVYRDPVSRLPIKKDDIAAFMASSWCVISLADLNAWLDHIGVGVRVVFRNNEQMTAERAQDSSPTSKSLAATLAPYLSGDRDEDWLMRILGDVRNRPKLARYRTIVPGSRPALWNPGGVVLHLIEGGYLTLQSGRDALTSHFPSHVHLLENCEESASQTISSSWHP</sequence>
<organism evidence="1 2">
    <name type="scientific">Pandoraea apista</name>
    <dbReference type="NCBI Taxonomy" id="93218"/>
    <lineage>
        <taxon>Bacteria</taxon>
        <taxon>Pseudomonadati</taxon>
        <taxon>Pseudomonadota</taxon>
        <taxon>Betaproteobacteria</taxon>
        <taxon>Burkholderiales</taxon>
        <taxon>Burkholderiaceae</taxon>
        <taxon>Pandoraea</taxon>
    </lineage>
</organism>
<reference evidence="1 2" key="1">
    <citation type="submission" date="2019-08" db="EMBL/GenBank/DDBJ databases">
        <authorList>
            <person name="Peeters C."/>
        </authorList>
    </citation>
    <scope>NUCLEOTIDE SEQUENCE [LARGE SCALE GENOMIC DNA]</scope>
    <source>
        <strain evidence="1 2">LMG 18089</strain>
    </source>
</reference>
<dbReference type="AlphaFoldDB" id="A0A5E5P913"/>
<dbReference type="OrthoDB" id="9135492at2"/>
<dbReference type="Proteomes" id="UP000364291">
    <property type="component" value="Unassembled WGS sequence"/>
</dbReference>
<name>A0A5E5P913_9BURK</name>
<evidence type="ECO:0000313" key="2">
    <source>
        <dbReference type="Proteomes" id="UP000364291"/>
    </source>
</evidence>